<evidence type="ECO:0000256" key="2">
    <source>
        <dbReference type="ARBA" id="ARBA00009638"/>
    </source>
</evidence>
<evidence type="ECO:0000256" key="1">
    <source>
        <dbReference type="ARBA" id="ARBA00001946"/>
    </source>
</evidence>
<dbReference type="RefSeq" id="XP_003058526.1">
    <property type="nucleotide sequence ID" value="XM_003058480.1"/>
</dbReference>
<keyword evidence="6" id="KW-0342">GTP-binding</keyword>
<feature type="compositionally biased region" description="Gly residues" evidence="7">
    <location>
        <begin position="496"/>
        <end position="517"/>
    </location>
</feature>
<dbReference type="PANTHER" id="PTHR47560:SF1">
    <property type="entry name" value="EXPRESSED PROTEIN"/>
    <property type="match status" value="1"/>
</dbReference>
<dbReference type="HAMAP" id="MF_00321">
    <property type="entry name" value="GTPase_EngB"/>
    <property type="match status" value="1"/>
</dbReference>
<dbReference type="eggNOG" id="KOG2486">
    <property type="taxonomic scope" value="Eukaryota"/>
</dbReference>
<dbReference type="PROSITE" id="PS51706">
    <property type="entry name" value="G_ENGB"/>
    <property type="match status" value="1"/>
</dbReference>
<feature type="domain" description="EngB-type G" evidence="8">
    <location>
        <begin position="233"/>
        <end position="408"/>
    </location>
</feature>
<evidence type="ECO:0000259" key="8">
    <source>
        <dbReference type="PROSITE" id="PS51706"/>
    </source>
</evidence>
<feature type="compositionally biased region" description="Basic and acidic residues" evidence="7">
    <location>
        <begin position="106"/>
        <end position="117"/>
    </location>
</feature>
<evidence type="ECO:0000313" key="9">
    <source>
        <dbReference type="EMBL" id="EEH56981.1"/>
    </source>
</evidence>
<comment type="cofactor">
    <cofactor evidence="1">
        <name>Mg(2+)</name>
        <dbReference type="ChEBI" id="CHEBI:18420"/>
    </cofactor>
</comment>
<dbReference type="InterPro" id="IPR019987">
    <property type="entry name" value="GTP-bd_ribosome_bio_YsxC"/>
</dbReference>
<dbReference type="KEGG" id="mpp:MICPUCDRAFT_68225"/>
<dbReference type="Pfam" id="PF01926">
    <property type="entry name" value="MMR_HSR1"/>
    <property type="match status" value="1"/>
</dbReference>
<dbReference type="OrthoDB" id="391988at2759"/>
<feature type="region of interest" description="Disordered" evidence="7">
    <location>
        <begin position="409"/>
        <end position="523"/>
    </location>
</feature>
<dbReference type="InterPro" id="IPR030393">
    <property type="entry name" value="G_ENGB_dom"/>
</dbReference>
<name>C1MTP0_MICPC</name>
<dbReference type="EMBL" id="GG663739">
    <property type="protein sequence ID" value="EEH56981.1"/>
    <property type="molecule type" value="Genomic_DNA"/>
</dbReference>
<reference evidence="9" key="1">
    <citation type="journal article" date="2009" name="Science">
        <title>Green evolution and dynamic adaptations revealed by genomes of the marine picoeukaryotes Micromonas.</title>
        <authorList>
            <person name="Worden A.Z."/>
            <person name="Lee J.H."/>
            <person name="Mock T."/>
            <person name="Rouze P."/>
            <person name="Simmons M.P."/>
            <person name="Aerts A.L."/>
            <person name="Allen A.E."/>
            <person name="Cuvelier M.L."/>
            <person name="Derelle E."/>
            <person name="Everett M.V."/>
            <person name="Foulon E."/>
            <person name="Grimwood J."/>
            <person name="Gundlach H."/>
            <person name="Henrissat B."/>
            <person name="Napoli C."/>
            <person name="McDonald S.M."/>
            <person name="Parker M.S."/>
            <person name="Rombauts S."/>
            <person name="Salamov A."/>
            <person name="Von Dassow P."/>
            <person name="Badger J.H."/>
            <person name="Coutinho P.M."/>
            <person name="Demir E."/>
            <person name="Dubchak I."/>
            <person name="Gentemann C."/>
            <person name="Eikrem W."/>
            <person name="Gready J.E."/>
            <person name="John U."/>
            <person name="Lanier W."/>
            <person name="Lindquist E.A."/>
            <person name="Lucas S."/>
            <person name="Mayer K.F."/>
            <person name="Moreau H."/>
            <person name="Not F."/>
            <person name="Otillar R."/>
            <person name="Panaud O."/>
            <person name="Pangilinan J."/>
            <person name="Paulsen I."/>
            <person name="Piegu B."/>
            <person name="Poliakov A."/>
            <person name="Robbens S."/>
            <person name="Schmutz J."/>
            <person name="Toulza E."/>
            <person name="Wyss T."/>
            <person name="Zelensky A."/>
            <person name="Zhou K."/>
            <person name="Armbrust E.V."/>
            <person name="Bhattacharya D."/>
            <person name="Goodenough U.W."/>
            <person name="Van de Peer Y."/>
            <person name="Grigoriev I.V."/>
        </authorList>
    </citation>
    <scope>NUCLEOTIDE SEQUENCE [LARGE SCALE GENOMIC DNA]</scope>
    <source>
        <strain evidence="9">CCMP1545</strain>
    </source>
</reference>
<feature type="region of interest" description="Disordered" evidence="7">
    <location>
        <begin position="41"/>
        <end position="117"/>
    </location>
</feature>
<dbReference type="CDD" id="cd01876">
    <property type="entry name" value="YihA_EngB"/>
    <property type="match status" value="1"/>
</dbReference>
<evidence type="ECO:0000256" key="5">
    <source>
        <dbReference type="ARBA" id="ARBA00022842"/>
    </source>
</evidence>
<organism evidence="10">
    <name type="scientific">Micromonas pusilla (strain CCMP1545)</name>
    <name type="common">Picoplanktonic green alga</name>
    <dbReference type="NCBI Taxonomy" id="564608"/>
    <lineage>
        <taxon>Eukaryota</taxon>
        <taxon>Viridiplantae</taxon>
        <taxon>Chlorophyta</taxon>
        <taxon>Mamiellophyceae</taxon>
        <taxon>Mamiellales</taxon>
        <taxon>Mamiellaceae</taxon>
        <taxon>Micromonas</taxon>
    </lineage>
</organism>
<evidence type="ECO:0000256" key="6">
    <source>
        <dbReference type="ARBA" id="ARBA00023134"/>
    </source>
</evidence>
<keyword evidence="5" id="KW-0460">Magnesium</keyword>
<dbReference type="InterPro" id="IPR027417">
    <property type="entry name" value="P-loop_NTPase"/>
</dbReference>
<keyword evidence="4" id="KW-0547">Nucleotide-binding</keyword>
<dbReference type="SUPFAM" id="SSF52540">
    <property type="entry name" value="P-loop containing nucleoside triphosphate hydrolases"/>
    <property type="match status" value="1"/>
</dbReference>
<evidence type="ECO:0000313" key="10">
    <source>
        <dbReference type="Proteomes" id="UP000001876"/>
    </source>
</evidence>
<dbReference type="InterPro" id="IPR006073">
    <property type="entry name" value="GTP-bd"/>
</dbReference>
<dbReference type="OMA" id="FYGGEWK"/>
<feature type="compositionally biased region" description="Basic residues" evidence="7">
    <location>
        <begin position="69"/>
        <end position="84"/>
    </location>
</feature>
<dbReference type="Proteomes" id="UP000001876">
    <property type="component" value="Unassembled WGS sequence"/>
</dbReference>
<dbReference type="GeneID" id="9683965"/>
<keyword evidence="10" id="KW-1185">Reference proteome</keyword>
<dbReference type="PANTHER" id="PTHR47560">
    <property type="entry name" value="EXPRESSED PROTEIN"/>
    <property type="match status" value="1"/>
</dbReference>
<evidence type="ECO:0000256" key="4">
    <source>
        <dbReference type="ARBA" id="ARBA00022741"/>
    </source>
</evidence>
<dbReference type="Gene3D" id="3.40.50.300">
    <property type="entry name" value="P-loop containing nucleotide triphosphate hydrolases"/>
    <property type="match status" value="1"/>
</dbReference>
<sequence length="523" mass="55892">MASLGAMRLLGKLGGMFARTVPNALRETSRRAIVRVPCVGAPSSTRWGVEPSSAVTGKQIRAASSSSASRKKDKGKAAKKKKKGGPTGYVAKSTRSRFGPDAGRLPPKETEPGSKPLREDLDMSELRIDSLLNELVDGGEGMSNRAKFRALPIDDQIMGRIKREELCTTPSQAGRVARKLRNRNEDTKITRRYPFYQDISPEDRRLLGLNGGKPACTFTHAATNEDSLPPPDDVPEVAFAGRSNVGKSSLINAITLSAAARSSDVPGKTQSLNFYDVSRRLRIVDMPGYGFAFAAPDRVDAWNRLIDKYLTGRANLKRVYVVIDARHGLKAPDREMLAFLSKYGGVSYQVVLNKTDLVKPGDLARRAFLIREELRLSKRARGIVDMASTSTGAGVRDFARGLLSLAIPEKAEDDGGRTAGGGGGGEADDETDDERESYGGEWKPNSGDASVAGGGKKARPRGWGSYAADDDDDDERPRAGGLGGEWKPGRGATPRPGGGRGGRGGRGGGRGRGGRGGGRGRAR</sequence>
<dbReference type="AlphaFoldDB" id="C1MTP0"/>
<evidence type="ECO:0000256" key="3">
    <source>
        <dbReference type="ARBA" id="ARBA00022723"/>
    </source>
</evidence>
<gene>
    <name evidence="9" type="ORF">MICPUCDRAFT_68225</name>
</gene>
<protein>
    <submittedName>
        <fullName evidence="9">Predicted protein</fullName>
    </submittedName>
</protein>
<accession>C1MTP0</accession>
<dbReference type="GO" id="GO:0005525">
    <property type="term" value="F:GTP binding"/>
    <property type="evidence" value="ECO:0007669"/>
    <property type="project" value="UniProtKB-KW"/>
</dbReference>
<comment type="similarity">
    <text evidence="2">Belongs to the TRAFAC class TrmE-Era-EngA-EngB-Septin-like GTPase superfamily. EngB GTPase family.</text>
</comment>
<evidence type="ECO:0000256" key="7">
    <source>
        <dbReference type="SAM" id="MobiDB-lite"/>
    </source>
</evidence>
<proteinExistence type="inferred from homology"/>
<feature type="compositionally biased region" description="Acidic residues" evidence="7">
    <location>
        <begin position="426"/>
        <end position="435"/>
    </location>
</feature>
<dbReference type="GO" id="GO:0046872">
    <property type="term" value="F:metal ion binding"/>
    <property type="evidence" value="ECO:0007669"/>
    <property type="project" value="UniProtKB-KW"/>
</dbReference>
<keyword evidence="3" id="KW-0479">Metal-binding</keyword>
<dbReference type="NCBIfam" id="TIGR03598">
    <property type="entry name" value="GTPase_YsxC"/>
    <property type="match status" value="1"/>
</dbReference>
<dbReference type="STRING" id="564608.C1MTP0"/>